<dbReference type="SUPFAM" id="SSF48452">
    <property type="entry name" value="TPR-like"/>
    <property type="match status" value="1"/>
</dbReference>
<reference evidence="8" key="2">
    <citation type="submission" date="2020-09" db="EMBL/GenBank/DDBJ databases">
        <authorList>
            <person name="Sun Q."/>
            <person name="Zhou Y."/>
        </authorList>
    </citation>
    <scope>NUCLEOTIDE SEQUENCE</scope>
    <source>
        <strain evidence="8">CGMCC 1.15448</strain>
    </source>
</reference>
<dbReference type="GO" id="GO:0009279">
    <property type="term" value="C:cell outer membrane"/>
    <property type="evidence" value="ECO:0007669"/>
    <property type="project" value="UniProtKB-SubCell"/>
</dbReference>
<dbReference type="InterPro" id="IPR033985">
    <property type="entry name" value="SusD-like_N"/>
</dbReference>
<dbReference type="CDD" id="cd08977">
    <property type="entry name" value="SusD"/>
    <property type="match status" value="1"/>
</dbReference>
<name>A0A8J2UGL6_9BACT</name>
<dbReference type="RefSeq" id="WP_188935712.1">
    <property type="nucleotide sequence ID" value="NZ_BMJC01000005.1"/>
</dbReference>
<evidence type="ECO:0000256" key="1">
    <source>
        <dbReference type="ARBA" id="ARBA00004442"/>
    </source>
</evidence>
<feature type="domain" description="SusD-like N-terminal" evidence="7">
    <location>
        <begin position="97"/>
        <end position="224"/>
    </location>
</feature>
<sequence length="460" mass="51140">MRHIRFSHFYPVFFIAVAFTAGHCYKPPPLPLGIRHPFSSDSAAIGFINNLYLNWDAALSGANLSVLAGLSADELIASPTATRQYPAYYLNVLNERTYGFEFWRLFYRNIATADSVIIGVDSAKALSTMAKTQLLGEAKFVRALSYFYLVNLYGDCSLVTDTTVNRLPPRAPAAQVWAQIKADANDALHLLSADYLGGPTLSPTTERTRPTKWVASALLARVYLYTGEYDSAEAAATAVIGNSVTFNLAPLHSVFVKNSSEAIWQLPPANTTSVPTDALYFTPSSSVNMPQVYVSAQLLAAFEPGDQRRTEWLDSMTISATRYLYPYKYKVMVPPFTEYETVFRLAEQYLIRADARVHQGNNLSAVADLNVIRTRAGLPAYTGPPDAASIFNAIRHERRVELFSEWGQRWFDLKRTGKIDSIMAVYAPLKGGVWSPDWALYPLALVDLQNDSYLTQNPGY</sequence>
<evidence type="ECO:0000256" key="2">
    <source>
        <dbReference type="ARBA" id="ARBA00006275"/>
    </source>
</evidence>
<comment type="subcellular location">
    <subcellularLocation>
        <location evidence="1">Cell outer membrane</location>
    </subcellularLocation>
</comment>
<keyword evidence="3" id="KW-0732">Signal</keyword>
<evidence type="ECO:0000259" key="6">
    <source>
        <dbReference type="Pfam" id="PF07980"/>
    </source>
</evidence>
<proteinExistence type="inferred from homology"/>
<evidence type="ECO:0000256" key="5">
    <source>
        <dbReference type="ARBA" id="ARBA00023237"/>
    </source>
</evidence>
<reference evidence="8" key="1">
    <citation type="journal article" date="2014" name="Int. J. Syst. Evol. Microbiol.">
        <title>Complete genome sequence of Corynebacterium casei LMG S-19264T (=DSM 44701T), isolated from a smear-ripened cheese.</title>
        <authorList>
            <consortium name="US DOE Joint Genome Institute (JGI-PGF)"/>
            <person name="Walter F."/>
            <person name="Albersmeier A."/>
            <person name="Kalinowski J."/>
            <person name="Ruckert C."/>
        </authorList>
    </citation>
    <scope>NUCLEOTIDE SEQUENCE</scope>
    <source>
        <strain evidence="8">CGMCC 1.15448</strain>
    </source>
</reference>
<comment type="caution">
    <text evidence="8">The sequence shown here is derived from an EMBL/GenBank/DDBJ whole genome shotgun (WGS) entry which is preliminary data.</text>
</comment>
<protein>
    <submittedName>
        <fullName evidence="8">Membrane protein</fullName>
    </submittedName>
</protein>
<keyword evidence="4" id="KW-0472">Membrane</keyword>
<evidence type="ECO:0000256" key="3">
    <source>
        <dbReference type="ARBA" id="ARBA00022729"/>
    </source>
</evidence>
<comment type="similarity">
    <text evidence="2">Belongs to the SusD family.</text>
</comment>
<organism evidence="8 9">
    <name type="scientific">Puia dinghuensis</name>
    <dbReference type="NCBI Taxonomy" id="1792502"/>
    <lineage>
        <taxon>Bacteria</taxon>
        <taxon>Pseudomonadati</taxon>
        <taxon>Bacteroidota</taxon>
        <taxon>Chitinophagia</taxon>
        <taxon>Chitinophagales</taxon>
        <taxon>Chitinophagaceae</taxon>
        <taxon>Puia</taxon>
    </lineage>
</organism>
<evidence type="ECO:0000256" key="4">
    <source>
        <dbReference type="ARBA" id="ARBA00023136"/>
    </source>
</evidence>
<keyword evidence="9" id="KW-1185">Reference proteome</keyword>
<dbReference type="InterPro" id="IPR011990">
    <property type="entry name" value="TPR-like_helical_dom_sf"/>
</dbReference>
<feature type="domain" description="RagB/SusD" evidence="6">
    <location>
        <begin position="339"/>
        <end position="460"/>
    </location>
</feature>
<keyword evidence="5" id="KW-0998">Cell outer membrane</keyword>
<dbReference type="Pfam" id="PF07980">
    <property type="entry name" value="SusD_RagB"/>
    <property type="match status" value="1"/>
</dbReference>
<evidence type="ECO:0000313" key="8">
    <source>
        <dbReference type="EMBL" id="GGB14799.1"/>
    </source>
</evidence>
<evidence type="ECO:0000259" key="7">
    <source>
        <dbReference type="Pfam" id="PF14322"/>
    </source>
</evidence>
<dbReference type="AlphaFoldDB" id="A0A8J2UGL6"/>
<evidence type="ECO:0000313" key="9">
    <source>
        <dbReference type="Proteomes" id="UP000607559"/>
    </source>
</evidence>
<dbReference type="Pfam" id="PF14322">
    <property type="entry name" value="SusD-like_3"/>
    <property type="match status" value="1"/>
</dbReference>
<dbReference type="Gene3D" id="1.25.40.390">
    <property type="match status" value="1"/>
</dbReference>
<dbReference type="EMBL" id="BMJC01000005">
    <property type="protein sequence ID" value="GGB14799.1"/>
    <property type="molecule type" value="Genomic_DNA"/>
</dbReference>
<dbReference type="InterPro" id="IPR012944">
    <property type="entry name" value="SusD_RagB_dom"/>
</dbReference>
<dbReference type="Proteomes" id="UP000607559">
    <property type="component" value="Unassembled WGS sequence"/>
</dbReference>
<accession>A0A8J2UGL6</accession>
<gene>
    <name evidence="8" type="ORF">GCM10011511_43190</name>
</gene>